<protein>
    <submittedName>
        <fullName evidence="5">DEAD/DEAH box helicase</fullName>
    </submittedName>
</protein>
<name>A0ABT8N4P4_9BACL</name>
<dbReference type="SMART" id="SM00487">
    <property type="entry name" value="DEXDc"/>
    <property type="match status" value="1"/>
</dbReference>
<evidence type="ECO:0000259" key="4">
    <source>
        <dbReference type="PROSITE" id="PS51194"/>
    </source>
</evidence>
<evidence type="ECO:0000313" key="6">
    <source>
        <dbReference type="Proteomes" id="UP001172055"/>
    </source>
</evidence>
<dbReference type="PROSITE" id="PS51194">
    <property type="entry name" value="HELICASE_CTER"/>
    <property type="match status" value="1"/>
</dbReference>
<keyword evidence="5" id="KW-0378">Hydrolase</keyword>
<feature type="domain" description="Helicase C-terminal" evidence="4">
    <location>
        <begin position="234"/>
        <end position="401"/>
    </location>
</feature>
<dbReference type="Pfam" id="PF00271">
    <property type="entry name" value="Helicase_C"/>
    <property type="match status" value="1"/>
</dbReference>
<dbReference type="InterPro" id="IPR011545">
    <property type="entry name" value="DEAD/DEAH_box_helicase_dom"/>
</dbReference>
<dbReference type="Proteomes" id="UP001172055">
    <property type="component" value="Unassembled WGS sequence"/>
</dbReference>
<keyword evidence="1" id="KW-0547">Nucleotide-binding</keyword>
<gene>
    <name evidence="5" type="ORF">QWY14_13680</name>
</gene>
<dbReference type="Pfam" id="PF00270">
    <property type="entry name" value="DEAD"/>
    <property type="match status" value="1"/>
</dbReference>
<dbReference type="GO" id="GO:0004386">
    <property type="term" value="F:helicase activity"/>
    <property type="evidence" value="ECO:0007669"/>
    <property type="project" value="UniProtKB-KW"/>
</dbReference>
<evidence type="ECO:0000256" key="1">
    <source>
        <dbReference type="ARBA" id="ARBA00022741"/>
    </source>
</evidence>
<keyword evidence="2" id="KW-0067">ATP-binding</keyword>
<dbReference type="InterPro" id="IPR001650">
    <property type="entry name" value="Helicase_C-like"/>
</dbReference>
<dbReference type="Gene3D" id="3.40.50.300">
    <property type="entry name" value="P-loop containing nucleotide triphosphate hydrolases"/>
    <property type="match status" value="2"/>
</dbReference>
<dbReference type="InterPro" id="IPR014001">
    <property type="entry name" value="Helicase_ATP-bd"/>
</dbReference>
<dbReference type="SUPFAM" id="SSF52540">
    <property type="entry name" value="P-loop containing nucleoside triphosphate hydrolases"/>
    <property type="match status" value="1"/>
</dbReference>
<feature type="domain" description="Helicase ATP-binding" evidence="3">
    <location>
        <begin position="32"/>
        <end position="211"/>
    </location>
</feature>
<comment type="caution">
    <text evidence="5">The sequence shown here is derived from an EMBL/GenBank/DDBJ whole genome shotgun (WGS) entry which is preliminary data.</text>
</comment>
<reference evidence="5 6" key="1">
    <citation type="submission" date="2023-06" db="EMBL/GenBank/DDBJ databases">
        <title>Novel species in genus Planococcus.</title>
        <authorList>
            <person name="Ning S."/>
        </authorList>
    </citation>
    <scope>NUCLEOTIDE SEQUENCE [LARGE SCALE GENOMIC DNA]</scope>
    <source>
        <strain evidence="5 6">N028</strain>
    </source>
</reference>
<dbReference type="Pfam" id="PF19306">
    <property type="entry name" value="WHD_Lhr"/>
    <property type="match status" value="1"/>
</dbReference>
<dbReference type="CDD" id="cd17922">
    <property type="entry name" value="DEXHc_LHR-like"/>
    <property type="match status" value="1"/>
</dbReference>
<keyword evidence="5" id="KW-0347">Helicase</keyword>
<dbReference type="EMBL" id="JAUJWV010000002">
    <property type="protein sequence ID" value="MDN7242859.1"/>
    <property type="molecule type" value="Genomic_DNA"/>
</dbReference>
<dbReference type="InterPro" id="IPR045628">
    <property type="entry name" value="Lhr_WH_dom"/>
</dbReference>
<dbReference type="PROSITE" id="PS51192">
    <property type="entry name" value="HELICASE_ATP_BIND_1"/>
    <property type="match status" value="1"/>
</dbReference>
<dbReference type="SMART" id="SM00490">
    <property type="entry name" value="HELICc"/>
    <property type="match status" value="1"/>
</dbReference>
<dbReference type="InterPro" id="IPR027417">
    <property type="entry name" value="P-loop_NTPase"/>
</dbReference>
<organism evidence="5 6">
    <name type="scientific">Planococcus shixiaomingii</name>
    <dbReference type="NCBI Taxonomy" id="3058393"/>
    <lineage>
        <taxon>Bacteria</taxon>
        <taxon>Bacillati</taxon>
        <taxon>Bacillota</taxon>
        <taxon>Bacilli</taxon>
        <taxon>Bacillales</taxon>
        <taxon>Caryophanaceae</taxon>
        <taxon>Planococcus</taxon>
    </lineage>
</organism>
<keyword evidence="6" id="KW-1185">Reference proteome</keyword>
<dbReference type="InterPro" id="IPR052511">
    <property type="entry name" value="ATP-dep_Helicase"/>
</dbReference>
<sequence length="712" mass="81727">MSTFNLLSEKIQKKVWGMKWDAFTPIQDMAIPAIIKTKNDVVLSSGTASGKTEAAFLPILSMVEKEAESKLKVIYISPLKALINNQFMRIESLCEYTDIPIHRWHGDVSQSKKKKFLKAPAGILQITPESIESLFVNRTEQLQMVFQDVDFVVIDEIHSFLDSERGVHLRSLLSRMKTHTVNRPRIIGLSATIDNFELVKKWVNPDHPEHVEVIESPGSDKSLLYSLMHFRANEARQIPLELFEDMRELTRTQKALIFCNSRGVVEESTVLLNRLALKEKVGETYYAHHSSIDKKEREFVEKTMSESTSPKSVVATSSLELGIDVGNIDLVVQLDSTYTVSALKQRLGRSGRKQDSSQMLQLYSTSEDSLLQSLAVMELVRDKWVEPARGYSIPYDILFHQIISICKETNGLQKEKLLEEIQKNEIFYPLEDSKIQSVIENMLEREELEEIQGSQELIVGLEAERLLRGKDFYAVFMTSEEYEVIAGMKRIGKLDKIMFLNVDDNVILAGKLWTIQEIDSDRNKVYVKKAADGKPPKYTSGGIKIHKRIGEKMMEILCSDEVFTYVNEEARDTLEEIRRPYRHTGINKNQRVIWKNKEDMLFETFTGTTITQTLVWMFRCFGIQTKAPDGLGRIKLPGYVDIQELFSEVRNKAWNPNEILGQTKETELFLSKYKPNLPETLQEEMHVAHEVDIEGALKYLNEFEFVTISLTE</sequence>
<evidence type="ECO:0000313" key="5">
    <source>
        <dbReference type="EMBL" id="MDN7242859.1"/>
    </source>
</evidence>
<evidence type="ECO:0000259" key="3">
    <source>
        <dbReference type="PROSITE" id="PS51192"/>
    </source>
</evidence>
<evidence type="ECO:0000256" key="2">
    <source>
        <dbReference type="ARBA" id="ARBA00022840"/>
    </source>
</evidence>
<proteinExistence type="predicted"/>
<accession>A0ABT8N4P4</accession>
<dbReference type="PANTHER" id="PTHR47962:SF5">
    <property type="entry name" value="ATP-DEPENDENT HELICASE LHR-RELATED"/>
    <property type="match status" value="1"/>
</dbReference>
<dbReference type="RefSeq" id="WP_301724418.1">
    <property type="nucleotide sequence ID" value="NZ_JAUJWV010000002.1"/>
</dbReference>
<dbReference type="PANTHER" id="PTHR47962">
    <property type="entry name" value="ATP-DEPENDENT HELICASE LHR-RELATED-RELATED"/>
    <property type="match status" value="1"/>
</dbReference>